<proteinExistence type="inferred from homology"/>
<dbReference type="SUPFAM" id="SSF53850">
    <property type="entry name" value="Periplasmic binding protein-like II"/>
    <property type="match status" value="1"/>
</dbReference>
<gene>
    <name evidence="3" type="ORF">GT347_21030</name>
</gene>
<dbReference type="AlphaFoldDB" id="A0A857JC24"/>
<dbReference type="EMBL" id="CP047650">
    <property type="protein sequence ID" value="QHJ00246.1"/>
    <property type="molecule type" value="Genomic_DNA"/>
</dbReference>
<keyword evidence="2" id="KW-0732">Signal</keyword>
<comment type="similarity">
    <text evidence="1">Belongs to the UPF0065 (bug) family.</text>
</comment>
<name>A0A857JC24_9BURK</name>
<dbReference type="PIRSF" id="PIRSF017082">
    <property type="entry name" value="YflP"/>
    <property type="match status" value="1"/>
</dbReference>
<dbReference type="PANTHER" id="PTHR42928">
    <property type="entry name" value="TRICARBOXYLATE-BINDING PROTEIN"/>
    <property type="match status" value="1"/>
</dbReference>
<feature type="chain" id="PRO_5032926028" evidence="2">
    <location>
        <begin position="25"/>
        <end position="324"/>
    </location>
</feature>
<evidence type="ECO:0000256" key="1">
    <source>
        <dbReference type="ARBA" id="ARBA00006987"/>
    </source>
</evidence>
<accession>A0A857JC24</accession>
<feature type="signal peptide" evidence="2">
    <location>
        <begin position="1"/>
        <end position="24"/>
    </location>
</feature>
<sequence>MTPFRRSLIAALALTSLIGSAAQAAWPDQPVHIVVPYSPGGSSDVIARAIGDELGKVLGQPVIVDNRAGAGSMIGTQYVAQDAGNGYTLLLADVPFTIVPALYQEKARYDAEKNFAPIALLGVAPTYLFVNEKSPIRSVPELVKKAKADPGALSIGSGGNGSLTHLMAALFMINSGAKLTHIPYKGAAASVTDLAAGQIDASFTTMASATALLQAGKLRPLAVSSEQRQKDTPAVPTFGEAGVPRMAVESWWGLMAPAGTPKDVQATLTKAMAKVMETTVVKARMAAVGVAAPADGSPAALQKIVKADLVRWQDVIRKADIKID</sequence>
<dbReference type="InterPro" id="IPR042100">
    <property type="entry name" value="Bug_dom1"/>
</dbReference>
<dbReference type="InterPro" id="IPR005064">
    <property type="entry name" value="BUG"/>
</dbReference>
<dbReference type="Gene3D" id="3.40.190.10">
    <property type="entry name" value="Periplasmic binding protein-like II"/>
    <property type="match status" value="1"/>
</dbReference>
<dbReference type="Pfam" id="PF03401">
    <property type="entry name" value="TctC"/>
    <property type="match status" value="1"/>
</dbReference>
<evidence type="ECO:0000313" key="3">
    <source>
        <dbReference type="EMBL" id="QHJ00246.1"/>
    </source>
</evidence>
<reference evidence="3 4" key="1">
    <citation type="submission" date="2020-01" db="EMBL/GenBank/DDBJ databases">
        <title>Genome sequencing of strain KACC 21265.</title>
        <authorList>
            <person name="Heo J."/>
            <person name="Kim S.-J."/>
            <person name="Kim J.-S."/>
            <person name="Hong S.-B."/>
            <person name="Kwon S.-W."/>
        </authorList>
    </citation>
    <scope>NUCLEOTIDE SEQUENCE [LARGE SCALE GENOMIC DNA]</scope>
    <source>
        <strain evidence="3 4">KACC 21265</strain>
    </source>
</reference>
<evidence type="ECO:0000313" key="4">
    <source>
        <dbReference type="Proteomes" id="UP000464787"/>
    </source>
</evidence>
<dbReference type="CDD" id="cd13578">
    <property type="entry name" value="PBP2_Bug27"/>
    <property type="match status" value="1"/>
</dbReference>
<dbReference type="RefSeq" id="WP_160554056.1">
    <property type="nucleotide sequence ID" value="NZ_CP047650.1"/>
</dbReference>
<dbReference type="KEGG" id="xyk:GT347_21030"/>
<dbReference type="Proteomes" id="UP000464787">
    <property type="component" value="Chromosome"/>
</dbReference>
<dbReference type="PANTHER" id="PTHR42928:SF5">
    <property type="entry name" value="BLR1237 PROTEIN"/>
    <property type="match status" value="1"/>
</dbReference>
<organism evidence="3 4">
    <name type="scientific">Xylophilus rhododendri</name>
    <dbReference type="NCBI Taxonomy" id="2697032"/>
    <lineage>
        <taxon>Bacteria</taxon>
        <taxon>Pseudomonadati</taxon>
        <taxon>Pseudomonadota</taxon>
        <taxon>Betaproteobacteria</taxon>
        <taxon>Burkholderiales</taxon>
        <taxon>Xylophilus</taxon>
    </lineage>
</organism>
<dbReference type="Gene3D" id="3.40.190.150">
    <property type="entry name" value="Bordetella uptake gene, domain 1"/>
    <property type="match status" value="1"/>
</dbReference>
<protein>
    <submittedName>
        <fullName evidence="3">Tripartite tricarboxylate transporter substrate binding protein</fullName>
    </submittedName>
</protein>
<keyword evidence="4" id="KW-1185">Reference proteome</keyword>
<evidence type="ECO:0000256" key="2">
    <source>
        <dbReference type="SAM" id="SignalP"/>
    </source>
</evidence>